<dbReference type="InterPro" id="IPR032508">
    <property type="entry name" value="FecR_C"/>
</dbReference>
<evidence type="ECO:0000259" key="3">
    <source>
        <dbReference type="Pfam" id="PF16344"/>
    </source>
</evidence>
<evidence type="ECO:0000313" key="5">
    <source>
        <dbReference type="Proteomes" id="UP001501411"/>
    </source>
</evidence>
<feature type="transmembrane region" description="Helical" evidence="1">
    <location>
        <begin position="78"/>
        <end position="99"/>
    </location>
</feature>
<dbReference type="Gene3D" id="3.55.50.30">
    <property type="match status" value="1"/>
</dbReference>
<dbReference type="Pfam" id="PF16344">
    <property type="entry name" value="FecR_C"/>
    <property type="match status" value="1"/>
</dbReference>
<keyword evidence="1" id="KW-0472">Membrane</keyword>
<proteinExistence type="predicted"/>
<gene>
    <name evidence="4" type="ORF">GCM10023231_18680</name>
</gene>
<evidence type="ECO:0000256" key="1">
    <source>
        <dbReference type="SAM" id="Phobius"/>
    </source>
</evidence>
<reference evidence="5" key="1">
    <citation type="journal article" date="2019" name="Int. J. Syst. Evol. Microbiol.">
        <title>The Global Catalogue of Microorganisms (GCM) 10K type strain sequencing project: providing services to taxonomists for standard genome sequencing and annotation.</title>
        <authorList>
            <consortium name="The Broad Institute Genomics Platform"/>
            <consortium name="The Broad Institute Genome Sequencing Center for Infectious Disease"/>
            <person name="Wu L."/>
            <person name="Ma J."/>
        </authorList>
    </citation>
    <scope>NUCLEOTIDE SEQUENCE [LARGE SCALE GENOMIC DNA]</scope>
    <source>
        <strain evidence="5">JCM 18200</strain>
    </source>
</reference>
<keyword evidence="1" id="KW-0812">Transmembrane</keyword>
<dbReference type="InterPro" id="IPR012373">
    <property type="entry name" value="Ferrdict_sens_TM"/>
</dbReference>
<dbReference type="Gene3D" id="2.60.120.1440">
    <property type="match status" value="1"/>
</dbReference>
<dbReference type="RefSeq" id="WP_345231496.1">
    <property type="nucleotide sequence ID" value="NZ_BAABIQ010000029.1"/>
</dbReference>
<keyword evidence="1" id="KW-1133">Transmembrane helix</keyword>
<name>A0ABP9B9K9_9SPHI</name>
<feature type="domain" description="Protein FecR C-terminal" evidence="3">
    <location>
        <begin position="318"/>
        <end position="386"/>
    </location>
</feature>
<dbReference type="Pfam" id="PF04773">
    <property type="entry name" value="FecR"/>
    <property type="match status" value="1"/>
</dbReference>
<dbReference type="PANTHER" id="PTHR30273">
    <property type="entry name" value="PERIPLASMIC SIGNAL SENSOR AND SIGMA FACTOR ACTIVATOR FECR-RELATED"/>
    <property type="match status" value="1"/>
</dbReference>
<organism evidence="4 5">
    <name type="scientific">Olivibacter ginsenosidimutans</name>
    <dbReference type="NCBI Taxonomy" id="1176537"/>
    <lineage>
        <taxon>Bacteria</taxon>
        <taxon>Pseudomonadati</taxon>
        <taxon>Bacteroidota</taxon>
        <taxon>Sphingobacteriia</taxon>
        <taxon>Sphingobacteriales</taxon>
        <taxon>Sphingobacteriaceae</taxon>
        <taxon>Olivibacter</taxon>
    </lineage>
</organism>
<evidence type="ECO:0000313" key="4">
    <source>
        <dbReference type="EMBL" id="GAA4791041.1"/>
    </source>
</evidence>
<keyword evidence="5" id="KW-1185">Reference proteome</keyword>
<dbReference type="InterPro" id="IPR006860">
    <property type="entry name" value="FecR"/>
</dbReference>
<sequence length="393" mass="44490">MNRNRLQYLLERYQKSVCSAEELKELDDWYRSLNYGDHAFEQEIKSREEKEQLSDILFEGFQKRLANEKEPLPTINRWYPLAAAAVLLFVAGAVLFFVYPKTDVKKPSVASNKTQILPGSNKAILTLADGEQVVLDDATTHGIPDQYGMKLTRVDSSLLTYSIANGRAPQHAEELAYNTIETPRGGQYQVMLPDGTKVWLNAATILRYPVKYSTNERKVELSGEAYFEVAANKSQPFIVVTGKQEINVLGTHVNVKSYKDEQLTSTTLISGSVRVHDLNTDESVILTPGQQANTRLMSKKMSITAVNAQDVVSWKNGYMVFDNQDIYSIMKVISRWYNVDVVYSQVDKKERFGGTFSRYAHLQHILENLEQIGSARFSVQGREVVVSNRLLAR</sequence>
<accession>A0ABP9B9K9</accession>
<evidence type="ECO:0000259" key="2">
    <source>
        <dbReference type="Pfam" id="PF04773"/>
    </source>
</evidence>
<protein>
    <submittedName>
        <fullName evidence="4">DUF4974 domain-containing protein</fullName>
    </submittedName>
</protein>
<dbReference type="PANTHER" id="PTHR30273:SF2">
    <property type="entry name" value="PROTEIN FECR"/>
    <property type="match status" value="1"/>
</dbReference>
<comment type="caution">
    <text evidence="4">The sequence shown here is derived from an EMBL/GenBank/DDBJ whole genome shotgun (WGS) entry which is preliminary data.</text>
</comment>
<dbReference type="EMBL" id="BAABIQ010000029">
    <property type="protein sequence ID" value="GAA4791041.1"/>
    <property type="molecule type" value="Genomic_DNA"/>
</dbReference>
<feature type="domain" description="FecR protein" evidence="2">
    <location>
        <begin position="179"/>
        <end position="274"/>
    </location>
</feature>
<dbReference type="Proteomes" id="UP001501411">
    <property type="component" value="Unassembled WGS sequence"/>
</dbReference>